<dbReference type="STRING" id="886293.Sinac_4081"/>
<protein>
    <submittedName>
        <fullName evidence="1">Uncharacterized protein</fullName>
    </submittedName>
</protein>
<dbReference type="AlphaFoldDB" id="L0DHZ0"/>
<evidence type="ECO:0000313" key="1">
    <source>
        <dbReference type="EMBL" id="AGA28296.1"/>
    </source>
</evidence>
<sequence length="105" mass="12205">MEWLEPWWHVAAERPELTALYEREMRAEVGADHPLYGVPVAAIGKDDSCDDVLFQLLDGSGRVAVVHLTWTRHPEPMPWPATEIFPDLESFAELHMRPDFEEYWT</sequence>
<organism evidence="1 2">
    <name type="scientific">Singulisphaera acidiphila (strain ATCC BAA-1392 / DSM 18658 / VKM B-2454 / MOB10)</name>
    <dbReference type="NCBI Taxonomy" id="886293"/>
    <lineage>
        <taxon>Bacteria</taxon>
        <taxon>Pseudomonadati</taxon>
        <taxon>Planctomycetota</taxon>
        <taxon>Planctomycetia</taxon>
        <taxon>Isosphaerales</taxon>
        <taxon>Isosphaeraceae</taxon>
        <taxon>Singulisphaera</taxon>
    </lineage>
</organism>
<accession>L0DHZ0</accession>
<dbReference type="HOGENOM" id="CLU_165413_0_0_0"/>
<dbReference type="KEGG" id="saci:Sinac_4081"/>
<dbReference type="EMBL" id="CP003364">
    <property type="protein sequence ID" value="AGA28296.1"/>
    <property type="molecule type" value="Genomic_DNA"/>
</dbReference>
<dbReference type="OrthoDB" id="215765at2"/>
<reference evidence="1 2" key="1">
    <citation type="submission" date="2012-02" db="EMBL/GenBank/DDBJ databases">
        <title>Complete sequence of chromosome of Singulisphaera acidiphila DSM 18658.</title>
        <authorList>
            <consortium name="US DOE Joint Genome Institute (JGI-PGF)"/>
            <person name="Lucas S."/>
            <person name="Copeland A."/>
            <person name="Lapidus A."/>
            <person name="Glavina del Rio T."/>
            <person name="Dalin E."/>
            <person name="Tice H."/>
            <person name="Bruce D."/>
            <person name="Goodwin L."/>
            <person name="Pitluck S."/>
            <person name="Peters L."/>
            <person name="Ovchinnikova G."/>
            <person name="Chertkov O."/>
            <person name="Kyrpides N."/>
            <person name="Mavromatis K."/>
            <person name="Ivanova N."/>
            <person name="Brettin T."/>
            <person name="Detter J.C."/>
            <person name="Han C."/>
            <person name="Larimer F."/>
            <person name="Land M."/>
            <person name="Hauser L."/>
            <person name="Markowitz V."/>
            <person name="Cheng J.-F."/>
            <person name="Hugenholtz P."/>
            <person name="Woyke T."/>
            <person name="Wu D."/>
            <person name="Tindall B."/>
            <person name="Pomrenke H."/>
            <person name="Brambilla E."/>
            <person name="Klenk H.-P."/>
            <person name="Eisen J.A."/>
        </authorList>
    </citation>
    <scope>NUCLEOTIDE SEQUENCE [LARGE SCALE GENOMIC DNA]</scope>
    <source>
        <strain evidence="2">ATCC BAA-1392 / DSM 18658 / VKM B-2454 / MOB10</strain>
    </source>
</reference>
<name>L0DHZ0_SINAD</name>
<evidence type="ECO:0000313" key="2">
    <source>
        <dbReference type="Proteomes" id="UP000010798"/>
    </source>
</evidence>
<gene>
    <name evidence="1" type="ordered locus">Sinac_4081</name>
</gene>
<dbReference type="Proteomes" id="UP000010798">
    <property type="component" value="Chromosome"/>
</dbReference>
<dbReference type="RefSeq" id="WP_015247425.1">
    <property type="nucleotide sequence ID" value="NC_019892.1"/>
</dbReference>
<keyword evidence="2" id="KW-1185">Reference proteome</keyword>
<dbReference type="eggNOG" id="ENOG5032KJB">
    <property type="taxonomic scope" value="Bacteria"/>
</dbReference>
<proteinExistence type="predicted"/>